<comment type="similarity">
    <text evidence="2">Belongs to the MTUS1 family.</text>
</comment>
<evidence type="ECO:0000313" key="8">
    <source>
        <dbReference type="RefSeq" id="XP_029020712.1"/>
    </source>
</evidence>
<feature type="compositionally biased region" description="Polar residues" evidence="6">
    <location>
        <begin position="771"/>
        <end position="786"/>
    </location>
</feature>
<comment type="subcellular location">
    <subcellularLocation>
        <location evidence="1">Nucleus</location>
    </subcellularLocation>
</comment>
<dbReference type="InParanoid" id="A0A6P7NLL5"/>
<feature type="compositionally biased region" description="Low complexity" evidence="6">
    <location>
        <begin position="1281"/>
        <end position="1314"/>
    </location>
</feature>
<dbReference type="GeneID" id="114864190"/>
<feature type="region of interest" description="Disordered" evidence="6">
    <location>
        <begin position="1270"/>
        <end position="1314"/>
    </location>
</feature>
<dbReference type="KEGG" id="bspl:114864190"/>
<dbReference type="InterPro" id="IPR051293">
    <property type="entry name" value="MTUS1/CCDC69"/>
</dbReference>
<feature type="region of interest" description="Disordered" evidence="6">
    <location>
        <begin position="1"/>
        <end position="83"/>
    </location>
</feature>
<feature type="compositionally biased region" description="Polar residues" evidence="6">
    <location>
        <begin position="565"/>
        <end position="578"/>
    </location>
</feature>
<accession>A0A6P7NLL5</accession>
<protein>
    <submittedName>
        <fullName evidence="8">Microtubule-associated tumor suppressor 1 homolog A isoform X1</fullName>
    </submittedName>
</protein>
<feature type="region of interest" description="Disordered" evidence="6">
    <location>
        <begin position="897"/>
        <end position="932"/>
    </location>
</feature>
<feature type="compositionally biased region" description="Low complexity" evidence="6">
    <location>
        <begin position="59"/>
        <end position="78"/>
    </location>
</feature>
<feature type="compositionally biased region" description="Low complexity" evidence="6">
    <location>
        <begin position="912"/>
        <end position="929"/>
    </location>
</feature>
<dbReference type="OrthoDB" id="10038993at2759"/>
<evidence type="ECO:0000256" key="2">
    <source>
        <dbReference type="ARBA" id="ARBA00007585"/>
    </source>
</evidence>
<feature type="region of interest" description="Disordered" evidence="6">
    <location>
        <begin position="565"/>
        <end position="797"/>
    </location>
</feature>
<dbReference type="GO" id="GO:0008017">
    <property type="term" value="F:microtubule binding"/>
    <property type="evidence" value="ECO:0007669"/>
    <property type="project" value="TreeGrafter"/>
</dbReference>
<dbReference type="PANTHER" id="PTHR24200">
    <property type="entry name" value="TOUCAN, ISOFORM A"/>
    <property type="match status" value="1"/>
</dbReference>
<feature type="coiled-coil region" evidence="5">
    <location>
        <begin position="967"/>
        <end position="1037"/>
    </location>
</feature>
<dbReference type="GO" id="GO:0005737">
    <property type="term" value="C:cytoplasm"/>
    <property type="evidence" value="ECO:0007669"/>
    <property type="project" value="TreeGrafter"/>
</dbReference>
<evidence type="ECO:0000313" key="7">
    <source>
        <dbReference type="Proteomes" id="UP000515150"/>
    </source>
</evidence>
<reference evidence="8" key="1">
    <citation type="submission" date="2025-08" db="UniProtKB">
        <authorList>
            <consortium name="RefSeq"/>
        </authorList>
    </citation>
    <scope>IDENTIFICATION</scope>
</reference>
<dbReference type="GO" id="GO:0005634">
    <property type="term" value="C:nucleus"/>
    <property type="evidence" value="ECO:0007669"/>
    <property type="project" value="UniProtKB-SubCell"/>
</dbReference>
<evidence type="ECO:0000256" key="5">
    <source>
        <dbReference type="SAM" id="Coils"/>
    </source>
</evidence>
<gene>
    <name evidence="8" type="primary">mtus1a</name>
</gene>
<keyword evidence="7" id="KW-1185">Reference proteome</keyword>
<organism evidence="7 8">
    <name type="scientific">Betta splendens</name>
    <name type="common">Siamese fighting fish</name>
    <dbReference type="NCBI Taxonomy" id="158456"/>
    <lineage>
        <taxon>Eukaryota</taxon>
        <taxon>Metazoa</taxon>
        <taxon>Chordata</taxon>
        <taxon>Craniata</taxon>
        <taxon>Vertebrata</taxon>
        <taxon>Euteleostomi</taxon>
        <taxon>Actinopterygii</taxon>
        <taxon>Neopterygii</taxon>
        <taxon>Teleostei</taxon>
        <taxon>Neoteleostei</taxon>
        <taxon>Acanthomorphata</taxon>
        <taxon>Anabantaria</taxon>
        <taxon>Anabantiformes</taxon>
        <taxon>Anabantoidei</taxon>
        <taxon>Osphronemidae</taxon>
        <taxon>Betta</taxon>
    </lineage>
</organism>
<feature type="region of interest" description="Disordered" evidence="6">
    <location>
        <begin position="813"/>
        <end position="885"/>
    </location>
</feature>
<dbReference type="RefSeq" id="XP_029020712.1">
    <property type="nucleotide sequence ID" value="XM_029164879.3"/>
</dbReference>
<keyword evidence="3 5" id="KW-0175">Coiled coil</keyword>
<dbReference type="PANTHER" id="PTHR24200:SF7">
    <property type="entry name" value="MICROTUBULE-ASSOCIATED TUMOR SUPPRESSOR 1"/>
    <property type="match status" value="1"/>
</dbReference>
<feature type="coiled-coil region" evidence="5">
    <location>
        <begin position="1109"/>
        <end position="1240"/>
    </location>
</feature>
<evidence type="ECO:0000256" key="6">
    <source>
        <dbReference type="SAM" id="MobiDB-lite"/>
    </source>
</evidence>
<evidence type="ECO:0000256" key="1">
    <source>
        <dbReference type="ARBA" id="ARBA00004123"/>
    </source>
</evidence>
<proteinExistence type="inferred from homology"/>
<feature type="compositionally biased region" description="Polar residues" evidence="6">
    <location>
        <begin position="439"/>
        <end position="462"/>
    </location>
</feature>
<dbReference type="Proteomes" id="UP000515150">
    <property type="component" value="Chromosome 10"/>
</dbReference>
<feature type="compositionally biased region" description="Polar residues" evidence="6">
    <location>
        <begin position="641"/>
        <end position="656"/>
    </location>
</feature>
<feature type="compositionally biased region" description="Polar residues" evidence="6">
    <location>
        <begin position="852"/>
        <end position="883"/>
    </location>
</feature>
<evidence type="ECO:0000256" key="4">
    <source>
        <dbReference type="ARBA" id="ARBA00023242"/>
    </source>
</evidence>
<sequence>MEATSLGSRLKGRTSSIWERPRKQEMSDKTFHVSTHQSERIVSVHHRGLHLGPPPNGQHSNSSTSSLPHSSSSVFNPSDGEGASLPQISMQEYCISEGSPVDNAYSAALTQEDTLSSVSMKLNQTFIATPVNASMNFWNDNLSTMHDQETGSEEYQIFHNTAGESNNLIPSPDSAGMESQSSLCELSRSGSLDNSSYSLSSGEMVIRSNSFCREDQSLLVVSPLDESSPSPAAGHPALPGTSNLLSVTLPDVSEKSPERIAEDSKNHPCLGRTFITTDNCDFLTEENEITSYSLVTLPDENATVFLMTFNCESSSEDGVKEAKFPNEADRMPHFPRAITPEQGKSFVSTLSTMQDTDDIHTSTPVQNMGNMIHSLPSFSESPFTANLSSPGLNPVKQQPVSVTPKEHVFAALQMKRAPNLGVGGIESKVITRTRPQISVPSPLSQFEPSHTGGNQGSANRISPTKAIGGPTLVCTTTKIVSSVDRQVHEEAGNLDMTLIQSSGLTSVDGQDNNGAFPVDGNTNSNVHSSPILGSNPTCEAAQVALSQVVEPSAKHAANQTFCFTSPEKSPNVSGQTDPRPTPKQGMSVKIEVKTGSALGQQKPPVLKTRLRFSSASSPMPRSPKEKRIPASFTIPKAGLHPSQTKAGNLNGSSQNKRATKTEALNRPAENSSTEVKKISLIEESGKSTSQEASWNEGKSRFRRGSSPTPKRETPLSQSLAASHRPASLSTRQKQGTLGRDNCATSRAIPQSKLKNTTGFQKAQATEEPSIGNGSAASTKHQLNGFPTPTRPSLIGRPPTPLLLLRKTPRPSRVLSEAGVPSELGKDAKSTQVSAGAASKPTPFKSLFKPRHISTSGTNTHPTTLTTAIKPPASTSKQVSSATASPLIRTGSARLVCPNPYVDKNKPKAGACQQRSQQQSAQPNQSSRPPGVVPASVAKVERKNHTVQQLQGLLAASHRRFEAMTIVLQQTLAKSEEATRQCRELSQELVNLRGELVCSVHSSERLEKEKEELRVSLDNALQNLQEQHQKDLSEQEERLRAFYQAEWDKVYLTYQVEADKCKSLMQQQIKISFSLLQSSHDAKKLELQSSHAEQLQCIKQQCDMSLEELRKAHSDELQSLETTLKHAEASLSAQIQELTLENNALIEKLTAEENKRKEMAENSQKDSHTLYLEQELESLKVVLEIKNKQLHQQEKKMMEIDTLTEKNVKLDESLKKVQQENEDLKARMEKHAALSRQLSTEQAVLQESLQKESKVNKRLSMENEELLWKLHNGELGSPRKVSPTSTSPLHSPSHSFSLQSPHSSRVFPSSPVSPR</sequence>
<keyword evidence="4" id="KW-0539">Nucleus</keyword>
<feature type="compositionally biased region" description="Polar residues" evidence="6">
    <location>
        <begin position="742"/>
        <end position="763"/>
    </location>
</feature>
<feature type="compositionally biased region" description="Basic and acidic residues" evidence="6">
    <location>
        <begin position="674"/>
        <end position="685"/>
    </location>
</feature>
<evidence type="ECO:0000256" key="3">
    <source>
        <dbReference type="ARBA" id="ARBA00023054"/>
    </source>
</evidence>
<feature type="compositionally biased region" description="Basic and acidic residues" evidence="6">
    <location>
        <begin position="19"/>
        <end position="31"/>
    </location>
</feature>
<name>A0A6P7NLL5_BETSP</name>
<feature type="region of interest" description="Disordered" evidence="6">
    <location>
        <begin position="439"/>
        <end position="464"/>
    </location>
</feature>
<dbReference type="CTD" id="563853"/>